<dbReference type="PANTHER" id="PTHR46117:SF3">
    <property type="entry name" value="FI24210P1"/>
    <property type="match status" value="1"/>
</dbReference>
<feature type="domain" description="BHLH" evidence="6">
    <location>
        <begin position="141"/>
        <end position="204"/>
    </location>
</feature>
<name>A0AAJ7FSK8_CEPCN</name>
<comment type="subcellular location">
    <subcellularLocation>
        <location evidence="1">Nucleus</location>
    </subcellularLocation>
</comment>
<organism evidence="7 8">
    <name type="scientific">Cephus cinctus</name>
    <name type="common">Wheat stem sawfly</name>
    <dbReference type="NCBI Taxonomy" id="211228"/>
    <lineage>
        <taxon>Eukaryota</taxon>
        <taxon>Metazoa</taxon>
        <taxon>Ecdysozoa</taxon>
        <taxon>Arthropoda</taxon>
        <taxon>Hexapoda</taxon>
        <taxon>Insecta</taxon>
        <taxon>Pterygota</taxon>
        <taxon>Neoptera</taxon>
        <taxon>Endopterygota</taxon>
        <taxon>Hymenoptera</taxon>
        <taxon>Cephoidea</taxon>
        <taxon>Cephidae</taxon>
        <taxon>Cephus</taxon>
    </lineage>
</organism>
<keyword evidence="4" id="KW-0539">Nucleus</keyword>
<dbReference type="InterPro" id="IPR051732">
    <property type="entry name" value="USF"/>
</dbReference>
<keyword evidence="3" id="KW-0804">Transcription</keyword>
<dbReference type="AlphaFoldDB" id="A0AAJ7FSK8"/>
<evidence type="ECO:0000256" key="4">
    <source>
        <dbReference type="ARBA" id="ARBA00023242"/>
    </source>
</evidence>
<evidence type="ECO:0000256" key="3">
    <source>
        <dbReference type="ARBA" id="ARBA00023163"/>
    </source>
</evidence>
<dbReference type="PROSITE" id="PS50888">
    <property type="entry name" value="BHLH"/>
    <property type="match status" value="1"/>
</dbReference>
<evidence type="ECO:0000313" key="8">
    <source>
        <dbReference type="RefSeq" id="XP_015606209.1"/>
    </source>
</evidence>
<evidence type="ECO:0000259" key="6">
    <source>
        <dbReference type="PROSITE" id="PS50888"/>
    </source>
</evidence>
<dbReference type="SUPFAM" id="SSF47459">
    <property type="entry name" value="HLH, helix-loop-helix DNA-binding domain"/>
    <property type="match status" value="1"/>
</dbReference>
<sequence>MDILEHHLDPLGESTEENTEENVGIVLEEAEVVDCDGDGDGIAEEGLRYQLAEAARSEGLAYRVVQVNDNESGEIELPLAQPVNSSVQVLSSPLNGQFYVISNGNEVFTTQTARSLSPRVTTLQLETPHNATSGIKKRDERRRVTHNEVERRRRDKINNWISKLGKLLPECNNTVTGEGEGKPNFESQSKGGILARACEYIVELREANESLGQGLRENERLIQEAKSLRQLASQLRRENSQLKAQIAPTSDFILGS</sequence>
<dbReference type="Pfam" id="PF00010">
    <property type="entry name" value="HLH"/>
    <property type="match status" value="1"/>
</dbReference>
<evidence type="ECO:0000256" key="2">
    <source>
        <dbReference type="ARBA" id="ARBA00023015"/>
    </source>
</evidence>
<keyword evidence="2" id="KW-0805">Transcription regulation</keyword>
<dbReference type="CDD" id="cd11396">
    <property type="entry name" value="bHLHzip_USF"/>
    <property type="match status" value="1"/>
</dbReference>
<dbReference type="PANTHER" id="PTHR46117">
    <property type="entry name" value="FI24210P1"/>
    <property type="match status" value="1"/>
</dbReference>
<accession>A0AAJ7FSK8</accession>
<dbReference type="GO" id="GO:0000981">
    <property type="term" value="F:DNA-binding transcription factor activity, RNA polymerase II-specific"/>
    <property type="evidence" value="ECO:0007669"/>
    <property type="project" value="TreeGrafter"/>
</dbReference>
<evidence type="ECO:0000256" key="1">
    <source>
        <dbReference type="ARBA" id="ARBA00004123"/>
    </source>
</evidence>
<dbReference type="KEGG" id="ccin:107272980"/>
<dbReference type="GO" id="GO:0005634">
    <property type="term" value="C:nucleus"/>
    <property type="evidence" value="ECO:0007669"/>
    <property type="project" value="UniProtKB-SubCell"/>
</dbReference>
<feature type="coiled-coil region" evidence="5">
    <location>
        <begin position="204"/>
        <end position="245"/>
    </location>
</feature>
<dbReference type="Proteomes" id="UP000694920">
    <property type="component" value="Unplaced"/>
</dbReference>
<keyword evidence="5" id="KW-0175">Coiled coil</keyword>
<keyword evidence="7" id="KW-1185">Reference proteome</keyword>
<dbReference type="GeneID" id="107272980"/>
<proteinExistence type="predicted"/>
<dbReference type="Gene3D" id="4.10.280.10">
    <property type="entry name" value="Helix-loop-helix DNA-binding domain"/>
    <property type="match status" value="1"/>
</dbReference>
<dbReference type="InterPro" id="IPR036638">
    <property type="entry name" value="HLH_DNA-bd_sf"/>
</dbReference>
<reference evidence="8" key="1">
    <citation type="submission" date="2025-08" db="UniProtKB">
        <authorList>
            <consortium name="RefSeq"/>
        </authorList>
    </citation>
    <scope>IDENTIFICATION</scope>
</reference>
<protein>
    <submittedName>
        <fullName evidence="8">Upstream stimulatory factor 2</fullName>
    </submittedName>
</protein>
<dbReference type="GO" id="GO:0046983">
    <property type="term" value="F:protein dimerization activity"/>
    <property type="evidence" value="ECO:0007669"/>
    <property type="project" value="InterPro"/>
</dbReference>
<dbReference type="RefSeq" id="XP_015606209.1">
    <property type="nucleotide sequence ID" value="XM_015750723.2"/>
</dbReference>
<gene>
    <name evidence="8" type="primary">LOC107272980</name>
</gene>
<dbReference type="InterPro" id="IPR011598">
    <property type="entry name" value="bHLH_dom"/>
</dbReference>
<evidence type="ECO:0000256" key="5">
    <source>
        <dbReference type="SAM" id="Coils"/>
    </source>
</evidence>
<dbReference type="GO" id="GO:0000978">
    <property type="term" value="F:RNA polymerase II cis-regulatory region sequence-specific DNA binding"/>
    <property type="evidence" value="ECO:0007669"/>
    <property type="project" value="TreeGrafter"/>
</dbReference>
<dbReference type="SMART" id="SM00353">
    <property type="entry name" value="HLH"/>
    <property type="match status" value="1"/>
</dbReference>
<evidence type="ECO:0000313" key="7">
    <source>
        <dbReference type="Proteomes" id="UP000694920"/>
    </source>
</evidence>